<dbReference type="InterPro" id="IPR051548">
    <property type="entry name" value="Grx-like_ET"/>
</dbReference>
<dbReference type="InterPro" id="IPR011911">
    <property type="entry name" value="GlrX_YruB"/>
</dbReference>
<comment type="caution">
    <text evidence="2">The sequence shown here is derived from an EMBL/GenBank/DDBJ whole genome shotgun (WGS) entry which is preliminary data.</text>
</comment>
<dbReference type="NCBIfam" id="TIGR02196">
    <property type="entry name" value="GlrX_YruB"/>
    <property type="match status" value="1"/>
</dbReference>
<protein>
    <submittedName>
        <fullName evidence="2">Glutaredoxin family protein</fullName>
    </submittedName>
</protein>
<accession>A0A932VR45</accession>
<organism evidence="2 3">
    <name type="scientific">Candidatus Sungiibacteriota bacterium</name>
    <dbReference type="NCBI Taxonomy" id="2750080"/>
    <lineage>
        <taxon>Bacteria</taxon>
        <taxon>Candidatus Sungiibacteriota</taxon>
    </lineage>
</organism>
<evidence type="ECO:0000313" key="3">
    <source>
        <dbReference type="Proteomes" id="UP000753196"/>
    </source>
</evidence>
<dbReference type="InterPro" id="IPR002109">
    <property type="entry name" value="Glutaredoxin"/>
</dbReference>
<evidence type="ECO:0000259" key="1">
    <source>
        <dbReference type="Pfam" id="PF00462"/>
    </source>
</evidence>
<evidence type="ECO:0000313" key="2">
    <source>
        <dbReference type="EMBL" id="MBI3631155.1"/>
    </source>
</evidence>
<dbReference type="GO" id="GO:0045454">
    <property type="term" value="P:cell redox homeostasis"/>
    <property type="evidence" value="ECO:0007669"/>
    <property type="project" value="TreeGrafter"/>
</dbReference>
<dbReference type="Proteomes" id="UP000753196">
    <property type="component" value="Unassembled WGS sequence"/>
</dbReference>
<gene>
    <name evidence="2" type="ORF">HY221_02355</name>
</gene>
<dbReference type="CDD" id="cd02976">
    <property type="entry name" value="NrdH"/>
    <property type="match status" value="1"/>
</dbReference>
<dbReference type="EMBL" id="JACQCR010000056">
    <property type="protein sequence ID" value="MBI3631155.1"/>
    <property type="molecule type" value="Genomic_DNA"/>
</dbReference>
<dbReference type="GO" id="GO:0009055">
    <property type="term" value="F:electron transfer activity"/>
    <property type="evidence" value="ECO:0007669"/>
    <property type="project" value="TreeGrafter"/>
</dbReference>
<dbReference type="SUPFAM" id="SSF52833">
    <property type="entry name" value="Thioredoxin-like"/>
    <property type="match status" value="1"/>
</dbReference>
<dbReference type="Pfam" id="PF00462">
    <property type="entry name" value="Glutaredoxin"/>
    <property type="match status" value="1"/>
</dbReference>
<dbReference type="PANTHER" id="PTHR34386">
    <property type="entry name" value="GLUTAREDOXIN"/>
    <property type="match status" value="1"/>
</dbReference>
<name>A0A932VR45_9BACT</name>
<dbReference type="PROSITE" id="PS51354">
    <property type="entry name" value="GLUTAREDOXIN_2"/>
    <property type="match status" value="1"/>
</dbReference>
<proteinExistence type="predicted"/>
<dbReference type="InterPro" id="IPR036249">
    <property type="entry name" value="Thioredoxin-like_sf"/>
</dbReference>
<dbReference type="Gene3D" id="3.40.30.10">
    <property type="entry name" value="Glutaredoxin"/>
    <property type="match status" value="1"/>
</dbReference>
<feature type="domain" description="Glutaredoxin" evidence="1">
    <location>
        <begin position="18"/>
        <end position="77"/>
    </location>
</feature>
<sequence>METEQKISSSGASPAARVVIYSTPYCVYCKMAKEFFKKNNVAYQEKDVASDLAAQQEMIAASGQMGVPVIRIGDKIIIGFDQARLKEALGLA</sequence>
<reference evidence="2" key="1">
    <citation type="submission" date="2020-07" db="EMBL/GenBank/DDBJ databases">
        <title>Huge and variable diversity of episymbiotic CPR bacteria and DPANN archaea in groundwater ecosystems.</title>
        <authorList>
            <person name="He C.Y."/>
            <person name="Keren R."/>
            <person name="Whittaker M."/>
            <person name="Farag I.F."/>
            <person name="Doudna J."/>
            <person name="Cate J.H.D."/>
            <person name="Banfield J.F."/>
        </authorList>
    </citation>
    <scope>NUCLEOTIDE SEQUENCE</scope>
    <source>
        <strain evidence="2">NC_groundwater_973_Pr1_S-0.2um_54_13</strain>
    </source>
</reference>
<dbReference type="PANTHER" id="PTHR34386:SF1">
    <property type="entry name" value="GLUTAREDOXIN-LIKE PROTEIN NRDH"/>
    <property type="match status" value="1"/>
</dbReference>
<dbReference type="AlphaFoldDB" id="A0A932VR45"/>